<proteinExistence type="predicted"/>
<dbReference type="SUPFAM" id="SSF51556">
    <property type="entry name" value="Metallo-dependent hydrolases"/>
    <property type="match status" value="1"/>
</dbReference>
<keyword evidence="3" id="KW-1185">Reference proteome</keyword>
<dbReference type="Gene3D" id="2.30.40.10">
    <property type="entry name" value="Urease, subunit C, domain 1"/>
    <property type="match status" value="1"/>
</dbReference>
<dbReference type="Proteomes" id="UP000294558">
    <property type="component" value="Unassembled WGS sequence"/>
</dbReference>
<dbReference type="GO" id="GO:0016810">
    <property type="term" value="F:hydrolase activity, acting on carbon-nitrogen (but not peptide) bonds"/>
    <property type="evidence" value="ECO:0007669"/>
    <property type="project" value="InterPro"/>
</dbReference>
<accession>A0A4R7HZ57</accession>
<dbReference type="Gene3D" id="3.20.20.140">
    <property type="entry name" value="Metal-dependent hydrolases"/>
    <property type="match status" value="1"/>
</dbReference>
<protein>
    <recommendedName>
        <fullName evidence="1">Amidohydrolase 3 domain-containing protein</fullName>
    </recommendedName>
</protein>
<dbReference type="AlphaFoldDB" id="A0A4R7HZ57"/>
<name>A0A4R7HZ57_9ACTN</name>
<dbReference type="EMBL" id="SOAU01000001">
    <property type="protein sequence ID" value="TDT15819.1"/>
    <property type="molecule type" value="Genomic_DNA"/>
</dbReference>
<dbReference type="OrthoDB" id="3238066at2"/>
<reference evidence="2 3" key="1">
    <citation type="submission" date="2019-03" db="EMBL/GenBank/DDBJ databases">
        <title>Sequencing the genomes of 1000 actinobacteria strains.</title>
        <authorList>
            <person name="Klenk H.-P."/>
        </authorList>
    </citation>
    <scope>NUCLEOTIDE SEQUENCE [LARGE SCALE GENOMIC DNA]</scope>
    <source>
        <strain evidence="2 3">DSM 18936</strain>
    </source>
</reference>
<dbReference type="InterPro" id="IPR033932">
    <property type="entry name" value="YtcJ-like"/>
</dbReference>
<feature type="domain" description="Amidohydrolase 3" evidence="1">
    <location>
        <begin position="45"/>
        <end position="533"/>
    </location>
</feature>
<dbReference type="PANTHER" id="PTHR22642">
    <property type="entry name" value="IMIDAZOLONEPROPIONASE"/>
    <property type="match status" value="1"/>
</dbReference>
<dbReference type="Gene3D" id="3.10.310.70">
    <property type="match status" value="1"/>
</dbReference>
<gene>
    <name evidence="2" type="ORF">BDK89_1397</name>
</gene>
<organism evidence="2 3">
    <name type="scientific">Ilumatobacter fluminis</name>
    <dbReference type="NCBI Taxonomy" id="467091"/>
    <lineage>
        <taxon>Bacteria</taxon>
        <taxon>Bacillati</taxon>
        <taxon>Actinomycetota</taxon>
        <taxon>Acidimicrobiia</taxon>
        <taxon>Acidimicrobiales</taxon>
        <taxon>Ilumatobacteraceae</taxon>
        <taxon>Ilumatobacter</taxon>
    </lineage>
</organism>
<dbReference type="PANTHER" id="PTHR22642:SF2">
    <property type="entry name" value="PROTEIN LONG AFTER FAR-RED 3"/>
    <property type="match status" value="1"/>
</dbReference>
<evidence type="ECO:0000313" key="2">
    <source>
        <dbReference type="EMBL" id="TDT15819.1"/>
    </source>
</evidence>
<dbReference type="SUPFAM" id="SSF51338">
    <property type="entry name" value="Composite domain of metallo-dependent hydrolases"/>
    <property type="match status" value="1"/>
</dbReference>
<sequence>MSTTLFRGGPIITFGGPPSDAVAVSNGRIVAIGDEARSWATTFDRVVDLDGRPLLPAFRDGHAHPLHAGTNRLELDFTGIHTLDGTLDALRAWRESNPDDAWIVGRCYDPSILPNAFGRAEWIDAVCPDRPVTLFPTDNHAVWTNTAAMRAAGIDRDTAEPPLGEIVRDADGEPIGMFLEFGGIGLFGEVMPKIDRAMQDRGLVEAMRAMSAEGIVWAQDASVRLDELDVYLDGASSGIATCRINAAFRADPERWRRQRDGFVDGRRRAAEPDSNGLVTANTIKFFADGVIEAGTGFLLEPYEDAPHSCGLPNWSADGLAEAVRAFDADGFQIHIHAIGDAGVRMALDAIEYAQRENGRRDRRPVIAHTQLVHPADRPRFAALGVIANFEPLWACWDDAMLDLTFPRLGPQRSALQYPIASLASGGGRISFGSDWPVSSHRPLDGLAVAVTRQNAAGEPVGGWLPEERLPILQAIQAYTEGSAYQAFDDDAGRIEVGQAADLVVLDRDITAVAGNEVADARVDQTWLAGQPVYER</sequence>
<comment type="caution">
    <text evidence="2">The sequence shown here is derived from an EMBL/GenBank/DDBJ whole genome shotgun (WGS) entry which is preliminary data.</text>
</comment>
<dbReference type="RefSeq" id="WP_133868241.1">
    <property type="nucleotide sequence ID" value="NZ_SOAU01000001.1"/>
</dbReference>
<dbReference type="Pfam" id="PF07969">
    <property type="entry name" value="Amidohydro_3"/>
    <property type="match status" value="1"/>
</dbReference>
<dbReference type="InterPro" id="IPR011059">
    <property type="entry name" value="Metal-dep_hydrolase_composite"/>
</dbReference>
<evidence type="ECO:0000259" key="1">
    <source>
        <dbReference type="Pfam" id="PF07969"/>
    </source>
</evidence>
<evidence type="ECO:0000313" key="3">
    <source>
        <dbReference type="Proteomes" id="UP000294558"/>
    </source>
</evidence>
<dbReference type="CDD" id="cd01300">
    <property type="entry name" value="YtcJ_like"/>
    <property type="match status" value="1"/>
</dbReference>
<dbReference type="InterPro" id="IPR013108">
    <property type="entry name" value="Amidohydro_3"/>
</dbReference>
<dbReference type="InterPro" id="IPR032466">
    <property type="entry name" value="Metal_Hydrolase"/>
</dbReference>